<reference evidence="4" key="1">
    <citation type="submission" date="2016-06" db="UniProtKB">
        <authorList>
            <consortium name="WormBaseParasite"/>
        </authorList>
    </citation>
    <scope>IDENTIFICATION</scope>
</reference>
<dbReference type="AlphaFoldDB" id="A0A183AIW2"/>
<keyword evidence="3" id="KW-1185">Reference proteome</keyword>
<gene>
    <name evidence="2" type="ORF">ECPE_LOCUS6897</name>
</gene>
<dbReference type="WBParaSite" id="ECPE_0000691101-mRNA-1">
    <property type="protein sequence ID" value="ECPE_0000691101-mRNA-1"/>
    <property type="gene ID" value="ECPE_0000691101"/>
</dbReference>
<accession>A0A183AIW2</accession>
<proteinExistence type="predicted"/>
<sequence length="427" mass="47068">MRLIHTESQFVFRPRGIPVKQPVVRAMSPVPVQSQCIRSAPSSEHDFVIQLLEACAKVHSGPSLHHPGSGFNDGGPSCGMHWIHCLLPVINAGLCQLTADVTASSNTGQSQPAATLALGPDVRALAPGNLMASPARICVNLIRAQLRGLNLVAVLHAARSGYADRVSLNEFRRHYESLMTSSVRESIVSSGDGEISDKQIFLRSYVLPQLQLRRSSVKSIAPKGDNSICSPLHLDTTKNTTVTLVASPRGTTINNTTTSTSTIPANKNLQQYLDAKAKAPQTVHEFRIESMSSSRLDASPPRQQRIPVQSAENASVPNVPNRFPYYWLNFHVLFFDLETFGKHDPYTDGDYNAAVNGESEVSTESYLNLRDKIVSKKQRYPKQESGLVVKHYSTILGQFYLIKEQGTPSTLDKVRANKRRMNMLDPR</sequence>
<feature type="region of interest" description="Disordered" evidence="1">
    <location>
        <begin position="290"/>
        <end position="314"/>
    </location>
</feature>
<name>A0A183AIW2_9TREM</name>
<evidence type="ECO:0000313" key="3">
    <source>
        <dbReference type="Proteomes" id="UP000272942"/>
    </source>
</evidence>
<dbReference type="InterPro" id="IPR027417">
    <property type="entry name" value="P-loop_NTPase"/>
</dbReference>
<dbReference type="EMBL" id="UZAN01043939">
    <property type="protein sequence ID" value="VDP79630.1"/>
    <property type="molecule type" value="Genomic_DNA"/>
</dbReference>
<organism evidence="4">
    <name type="scientific">Echinostoma caproni</name>
    <dbReference type="NCBI Taxonomy" id="27848"/>
    <lineage>
        <taxon>Eukaryota</taxon>
        <taxon>Metazoa</taxon>
        <taxon>Spiralia</taxon>
        <taxon>Lophotrochozoa</taxon>
        <taxon>Platyhelminthes</taxon>
        <taxon>Trematoda</taxon>
        <taxon>Digenea</taxon>
        <taxon>Plagiorchiida</taxon>
        <taxon>Echinostomata</taxon>
        <taxon>Echinostomatoidea</taxon>
        <taxon>Echinostomatidae</taxon>
        <taxon>Echinostoma</taxon>
    </lineage>
</organism>
<protein>
    <submittedName>
        <fullName evidence="4">Exonuclease domain-containing protein</fullName>
    </submittedName>
</protein>
<evidence type="ECO:0000313" key="4">
    <source>
        <dbReference type="WBParaSite" id="ECPE_0000691101-mRNA-1"/>
    </source>
</evidence>
<dbReference type="OrthoDB" id="2914378at2759"/>
<evidence type="ECO:0000256" key="1">
    <source>
        <dbReference type="SAM" id="MobiDB-lite"/>
    </source>
</evidence>
<dbReference type="SUPFAM" id="SSF52540">
    <property type="entry name" value="P-loop containing nucleoside triphosphate hydrolases"/>
    <property type="match status" value="1"/>
</dbReference>
<evidence type="ECO:0000313" key="2">
    <source>
        <dbReference type="EMBL" id="VDP79630.1"/>
    </source>
</evidence>
<reference evidence="2 3" key="2">
    <citation type="submission" date="2018-11" db="EMBL/GenBank/DDBJ databases">
        <authorList>
            <consortium name="Pathogen Informatics"/>
        </authorList>
    </citation>
    <scope>NUCLEOTIDE SEQUENCE [LARGE SCALE GENOMIC DNA]</scope>
    <source>
        <strain evidence="2 3">Egypt</strain>
    </source>
</reference>
<dbReference type="Proteomes" id="UP000272942">
    <property type="component" value="Unassembled WGS sequence"/>
</dbReference>